<proteinExistence type="predicted"/>
<feature type="compositionally biased region" description="Basic and acidic residues" evidence="1">
    <location>
        <begin position="71"/>
        <end position="82"/>
    </location>
</feature>
<evidence type="ECO:0000313" key="2">
    <source>
        <dbReference type="EMBL" id="RNF15689.1"/>
    </source>
</evidence>
<feature type="region of interest" description="Disordered" evidence="1">
    <location>
        <begin position="1"/>
        <end position="126"/>
    </location>
</feature>
<sequence length="168" mass="16755">MSQQPLDGNQATPIHDAEAVPPEAACPGAPEAEKKGLDAPSETDGAAEAAETAQPSSAECPAAAEGALSATDKEAEAADGGEKTQPPQAENSRKRDSAAAENEELDGAAAKCPRLEEKVRDSTDSTGVDAAVDAAATAQIEKDGVVKAGSANGTGDLADMVLTASQPM</sequence>
<evidence type="ECO:0000313" key="3">
    <source>
        <dbReference type="Proteomes" id="UP000284403"/>
    </source>
</evidence>
<organism evidence="2 3">
    <name type="scientific">Trypanosoma conorhini</name>
    <dbReference type="NCBI Taxonomy" id="83891"/>
    <lineage>
        <taxon>Eukaryota</taxon>
        <taxon>Discoba</taxon>
        <taxon>Euglenozoa</taxon>
        <taxon>Kinetoplastea</taxon>
        <taxon>Metakinetoplastina</taxon>
        <taxon>Trypanosomatida</taxon>
        <taxon>Trypanosomatidae</taxon>
        <taxon>Trypanosoma</taxon>
    </lineage>
</organism>
<gene>
    <name evidence="2" type="ORF">Tco025E_05445</name>
</gene>
<dbReference type="OrthoDB" id="10369586at2759"/>
<feature type="compositionally biased region" description="Polar residues" evidence="1">
    <location>
        <begin position="1"/>
        <end position="12"/>
    </location>
</feature>
<dbReference type="AlphaFoldDB" id="A0A3R7KY12"/>
<dbReference type="Proteomes" id="UP000284403">
    <property type="component" value="Unassembled WGS sequence"/>
</dbReference>
<evidence type="ECO:0000256" key="1">
    <source>
        <dbReference type="SAM" id="MobiDB-lite"/>
    </source>
</evidence>
<keyword evidence="3" id="KW-1185">Reference proteome</keyword>
<dbReference type="EMBL" id="MKKU01000319">
    <property type="protein sequence ID" value="RNF15689.1"/>
    <property type="molecule type" value="Genomic_DNA"/>
</dbReference>
<comment type="caution">
    <text evidence="2">The sequence shown here is derived from an EMBL/GenBank/DDBJ whole genome shotgun (WGS) entry which is preliminary data.</text>
</comment>
<protein>
    <submittedName>
        <fullName evidence="2">Uncharacterized protein</fullName>
    </submittedName>
</protein>
<name>A0A3R7KY12_9TRYP</name>
<dbReference type="GeneID" id="40319056"/>
<reference evidence="2 3" key="1">
    <citation type="journal article" date="2018" name="BMC Genomics">
        <title>Genomic comparison of Trypanosoma conorhini and Trypanosoma rangeli to Trypanosoma cruzi strains of high and low virulence.</title>
        <authorList>
            <person name="Bradwell K.R."/>
            <person name="Koparde V.N."/>
            <person name="Matveyev A.V."/>
            <person name="Serrano M.G."/>
            <person name="Alves J.M."/>
            <person name="Parikh H."/>
            <person name="Huang B."/>
            <person name="Lee V."/>
            <person name="Espinosa-Alvarez O."/>
            <person name="Ortiz P.A."/>
            <person name="Costa-Martins A.G."/>
            <person name="Teixeira M.M."/>
            <person name="Buck G.A."/>
        </authorList>
    </citation>
    <scope>NUCLEOTIDE SEQUENCE [LARGE SCALE GENOMIC DNA]</scope>
    <source>
        <strain evidence="2 3">025E</strain>
    </source>
</reference>
<feature type="compositionally biased region" description="Low complexity" evidence="1">
    <location>
        <begin position="19"/>
        <end position="30"/>
    </location>
</feature>
<accession>A0A3R7KY12</accession>
<feature type="compositionally biased region" description="Basic and acidic residues" evidence="1">
    <location>
        <begin position="113"/>
        <end position="123"/>
    </location>
</feature>
<dbReference type="RefSeq" id="XP_029227561.1">
    <property type="nucleotide sequence ID" value="XM_029372343.1"/>
</dbReference>
<feature type="compositionally biased region" description="Low complexity" evidence="1">
    <location>
        <begin position="42"/>
        <end position="59"/>
    </location>
</feature>